<accession>A0AAP0CZY8</accession>
<keyword evidence="1" id="KW-0413">Isomerase</keyword>
<dbReference type="GO" id="GO:0005634">
    <property type="term" value="C:nucleus"/>
    <property type="evidence" value="ECO:0007669"/>
    <property type="project" value="TreeGrafter"/>
</dbReference>
<proteinExistence type="predicted"/>
<dbReference type="GO" id="GO:1990481">
    <property type="term" value="P:mRNA pseudouridine synthesis"/>
    <property type="evidence" value="ECO:0007669"/>
    <property type="project" value="TreeGrafter"/>
</dbReference>
<evidence type="ECO:0008006" key="5">
    <source>
        <dbReference type="Google" id="ProtNLM"/>
    </source>
</evidence>
<dbReference type="InterPro" id="IPR001406">
    <property type="entry name" value="PsdUridine_synth_TruA"/>
</dbReference>
<dbReference type="Gene3D" id="3.30.70.580">
    <property type="entry name" value="Pseudouridine synthase I, catalytic domain, N-terminal subdomain"/>
    <property type="match status" value="1"/>
</dbReference>
<dbReference type="InterPro" id="IPR020094">
    <property type="entry name" value="TruA/RsuA/RluB/E/F_N"/>
</dbReference>
<dbReference type="SUPFAM" id="SSF55120">
    <property type="entry name" value="Pseudouridine synthase"/>
    <property type="match status" value="2"/>
</dbReference>
<feature type="compositionally biased region" description="Basic and acidic residues" evidence="2">
    <location>
        <begin position="269"/>
        <end position="280"/>
    </location>
</feature>
<dbReference type="GO" id="GO:0031119">
    <property type="term" value="P:tRNA pseudouridine synthesis"/>
    <property type="evidence" value="ECO:0007669"/>
    <property type="project" value="TreeGrafter"/>
</dbReference>
<name>A0AAP0CZY8_9ASTR</name>
<dbReference type="AlphaFoldDB" id="A0AAP0CZY8"/>
<keyword evidence="4" id="KW-1185">Reference proteome</keyword>
<evidence type="ECO:0000256" key="2">
    <source>
        <dbReference type="SAM" id="MobiDB-lite"/>
    </source>
</evidence>
<dbReference type="InterPro" id="IPR020095">
    <property type="entry name" value="PsdUridine_synth_TruA_C"/>
</dbReference>
<dbReference type="InterPro" id="IPR020103">
    <property type="entry name" value="PsdUridine_synth_cat_dom_sf"/>
</dbReference>
<comment type="caution">
    <text evidence="3">The sequence shown here is derived from an EMBL/GenBank/DDBJ whole genome shotgun (WGS) entry which is preliminary data.</text>
</comment>
<protein>
    <recommendedName>
        <fullName evidence="5">tRNA pseudouridine synthase</fullName>
    </recommendedName>
</protein>
<organism evidence="3 4">
    <name type="scientific">Deinandra increscens subsp. villosa</name>
    <dbReference type="NCBI Taxonomy" id="3103831"/>
    <lineage>
        <taxon>Eukaryota</taxon>
        <taxon>Viridiplantae</taxon>
        <taxon>Streptophyta</taxon>
        <taxon>Embryophyta</taxon>
        <taxon>Tracheophyta</taxon>
        <taxon>Spermatophyta</taxon>
        <taxon>Magnoliopsida</taxon>
        <taxon>eudicotyledons</taxon>
        <taxon>Gunneridae</taxon>
        <taxon>Pentapetalae</taxon>
        <taxon>asterids</taxon>
        <taxon>campanulids</taxon>
        <taxon>Asterales</taxon>
        <taxon>Asteraceae</taxon>
        <taxon>Asteroideae</taxon>
        <taxon>Heliantheae alliance</taxon>
        <taxon>Madieae</taxon>
        <taxon>Madiinae</taxon>
        <taxon>Deinandra</taxon>
    </lineage>
</organism>
<dbReference type="Gene3D" id="3.30.70.660">
    <property type="entry name" value="Pseudouridine synthase I, catalytic domain, C-terminal subdomain"/>
    <property type="match status" value="1"/>
</dbReference>
<feature type="region of interest" description="Disordered" evidence="2">
    <location>
        <begin position="244"/>
        <end position="280"/>
    </location>
</feature>
<evidence type="ECO:0000313" key="4">
    <source>
        <dbReference type="Proteomes" id="UP001408789"/>
    </source>
</evidence>
<dbReference type="PANTHER" id="PTHR11142:SF9">
    <property type="entry name" value="TRNA PSEUDOURIDINE SYNTHASE-RELATED"/>
    <property type="match status" value="1"/>
</dbReference>
<sequence>MATFTTLFTHSPLIHTQTPSKLSVSNPNFKANSIRIASPSASSSSPEALSARETLAPPVKLSVNDTPTQKWQAHRKRKVLMRVGYASISYKAIEKELETAIYKAGGIRDSNFGDLQKISWATSNQMDDEVQSLSTMISFKMEIPENAWIGDPSGTELADIVNTYLPTNVRVFSILPSQKSFNAAEECNMRKYGYLLPLEVIGIPSNCSVAEIEHHLSEFNDILNFFEGKHPFHNYTIPSEHRNQYPEEHSHGNGIDESVEEHMPLSSNDSDRKSVDESVDKEHMPLRFNDSDIKSARESVANGSSLTEPLIFPRWLHQPDENDRITDIHFRKIFQCSCGNMKTLYGTSYVEISICGESFMLHQIQKMVGAAVAAKRGLLPRDVIPLSLNKFTRFVLPVAPSEVLFLRWNHFILEKESGKAIRPEVLTSVESEEILKNVEDFYESIMLPRFPEFLNPLKHPWKEWVELLDANTRIPDSQLNEIRNAWATWEENFWVKTDAALYYSS</sequence>
<gene>
    <name evidence="3" type="ORF">SSX86_015376</name>
</gene>
<dbReference type="Proteomes" id="UP001408789">
    <property type="component" value="Unassembled WGS sequence"/>
</dbReference>
<evidence type="ECO:0000256" key="1">
    <source>
        <dbReference type="ARBA" id="ARBA00023235"/>
    </source>
</evidence>
<dbReference type="GO" id="GO:0009982">
    <property type="term" value="F:pseudouridine synthase activity"/>
    <property type="evidence" value="ECO:0007669"/>
    <property type="project" value="InterPro"/>
</dbReference>
<dbReference type="PANTHER" id="PTHR11142">
    <property type="entry name" value="PSEUDOURIDYLATE SYNTHASE"/>
    <property type="match status" value="1"/>
</dbReference>
<reference evidence="3 4" key="1">
    <citation type="submission" date="2024-04" db="EMBL/GenBank/DDBJ databases">
        <title>The reference genome of an endangered Asteraceae, Deinandra increscens subsp. villosa, native to the Central Coast of California.</title>
        <authorList>
            <person name="Guilliams M."/>
            <person name="Hasenstab-Lehman K."/>
            <person name="Meyer R."/>
            <person name="Mcevoy S."/>
        </authorList>
    </citation>
    <scope>NUCLEOTIDE SEQUENCE [LARGE SCALE GENOMIC DNA]</scope>
    <source>
        <tissue evidence="3">Leaf</tissue>
    </source>
</reference>
<dbReference type="GO" id="GO:0003723">
    <property type="term" value="F:RNA binding"/>
    <property type="evidence" value="ECO:0007669"/>
    <property type="project" value="InterPro"/>
</dbReference>
<evidence type="ECO:0000313" key="3">
    <source>
        <dbReference type="EMBL" id="KAK9065974.1"/>
    </source>
</evidence>
<dbReference type="EMBL" id="JBCNJP010000016">
    <property type="protein sequence ID" value="KAK9065974.1"/>
    <property type="molecule type" value="Genomic_DNA"/>
</dbReference>